<evidence type="ECO:0000313" key="6">
    <source>
        <dbReference type="EMBL" id="REG37446.1"/>
    </source>
</evidence>
<comment type="caution">
    <text evidence="6">The sequence shown here is derived from an EMBL/GenBank/DDBJ whole genome shotgun (WGS) entry which is preliminary data.</text>
</comment>
<dbReference type="PANTHER" id="PTHR30055">
    <property type="entry name" value="HTH-TYPE TRANSCRIPTIONAL REGULATOR RUTR"/>
    <property type="match status" value="1"/>
</dbReference>
<protein>
    <submittedName>
        <fullName evidence="6">TetR family transcriptional regulator</fullName>
    </submittedName>
</protein>
<evidence type="ECO:0000256" key="1">
    <source>
        <dbReference type="ARBA" id="ARBA00023015"/>
    </source>
</evidence>
<reference evidence="6 7" key="1">
    <citation type="submission" date="2018-08" db="EMBL/GenBank/DDBJ databases">
        <title>Genomic Encyclopedia of Archaeal and Bacterial Type Strains, Phase II (KMG-II): from individual species to whole genera.</title>
        <authorList>
            <person name="Goeker M."/>
        </authorList>
    </citation>
    <scope>NUCLEOTIDE SEQUENCE [LARGE SCALE GENOMIC DNA]</scope>
    <source>
        <strain evidence="6 7">DSM 2261</strain>
    </source>
</reference>
<gene>
    <name evidence="6" type="ORF">ATI61_101430</name>
</gene>
<dbReference type="InterPro" id="IPR009057">
    <property type="entry name" value="Homeodomain-like_sf"/>
</dbReference>
<proteinExistence type="predicted"/>
<dbReference type="PROSITE" id="PS50977">
    <property type="entry name" value="HTH_TETR_2"/>
    <property type="match status" value="1"/>
</dbReference>
<keyword evidence="3" id="KW-0804">Transcription</keyword>
<dbReference type="Gene3D" id="1.10.10.60">
    <property type="entry name" value="Homeodomain-like"/>
    <property type="match status" value="1"/>
</dbReference>
<sequence length="210" mass="23149">MAIRRKRAYASPKRDDAAAATRSRVLDAAKTLFARRGIDAVTIAQIAERAGVSGSSVYALFKSKEGILKALTQEALFGQGYKAASARLDAEADPVARIRMTASVARSIYEGEAAELGLLRGASSFSPALRRLEATLEEKRFALQEARVLRLFEAGKAREGLSLEKARRLLWMYTSRDVYRLLVLEGGFTPEEYETWLAQTLLTALVAPHR</sequence>
<dbReference type="Proteomes" id="UP000256345">
    <property type="component" value="Unassembled WGS sequence"/>
</dbReference>
<evidence type="ECO:0000313" key="7">
    <source>
        <dbReference type="Proteomes" id="UP000256345"/>
    </source>
</evidence>
<feature type="DNA-binding region" description="H-T-H motif" evidence="4">
    <location>
        <begin position="42"/>
        <end position="61"/>
    </location>
</feature>
<evidence type="ECO:0000256" key="2">
    <source>
        <dbReference type="ARBA" id="ARBA00023125"/>
    </source>
</evidence>
<dbReference type="InterPro" id="IPR001647">
    <property type="entry name" value="HTH_TetR"/>
</dbReference>
<keyword evidence="7" id="KW-1185">Reference proteome</keyword>
<dbReference type="EMBL" id="QUMU01000001">
    <property type="protein sequence ID" value="REG37446.1"/>
    <property type="molecule type" value="Genomic_DNA"/>
</dbReference>
<dbReference type="Pfam" id="PF00440">
    <property type="entry name" value="TetR_N"/>
    <property type="match status" value="1"/>
</dbReference>
<accession>A0ABX9KBM5</accession>
<evidence type="ECO:0000259" key="5">
    <source>
        <dbReference type="PROSITE" id="PS50977"/>
    </source>
</evidence>
<feature type="domain" description="HTH tetR-type" evidence="5">
    <location>
        <begin position="19"/>
        <end position="79"/>
    </location>
</feature>
<dbReference type="SUPFAM" id="SSF46689">
    <property type="entry name" value="Homeodomain-like"/>
    <property type="match status" value="1"/>
</dbReference>
<organism evidence="6 7">
    <name type="scientific">Archangium gephyra</name>
    <dbReference type="NCBI Taxonomy" id="48"/>
    <lineage>
        <taxon>Bacteria</taxon>
        <taxon>Pseudomonadati</taxon>
        <taxon>Myxococcota</taxon>
        <taxon>Myxococcia</taxon>
        <taxon>Myxococcales</taxon>
        <taxon>Cystobacterineae</taxon>
        <taxon>Archangiaceae</taxon>
        <taxon>Archangium</taxon>
    </lineage>
</organism>
<name>A0ABX9KBM5_9BACT</name>
<dbReference type="InterPro" id="IPR050109">
    <property type="entry name" value="HTH-type_TetR-like_transc_reg"/>
</dbReference>
<dbReference type="PANTHER" id="PTHR30055:SF234">
    <property type="entry name" value="HTH-TYPE TRANSCRIPTIONAL REGULATOR BETI"/>
    <property type="match status" value="1"/>
</dbReference>
<keyword evidence="1" id="KW-0805">Transcription regulation</keyword>
<keyword evidence="2 4" id="KW-0238">DNA-binding</keyword>
<dbReference type="PRINTS" id="PR00455">
    <property type="entry name" value="HTHTETR"/>
</dbReference>
<dbReference type="RefSeq" id="WP_047858290.1">
    <property type="nucleotide sequence ID" value="NZ_CP011509.1"/>
</dbReference>
<evidence type="ECO:0000256" key="4">
    <source>
        <dbReference type="PROSITE-ProRule" id="PRU00335"/>
    </source>
</evidence>
<dbReference type="Gene3D" id="1.10.357.10">
    <property type="entry name" value="Tetracycline Repressor, domain 2"/>
    <property type="match status" value="1"/>
</dbReference>
<evidence type="ECO:0000256" key="3">
    <source>
        <dbReference type="ARBA" id="ARBA00023163"/>
    </source>
</evidence>